<proteinExistence type="predicted"/>
<dbReference type="SUPFAM" id="SSF48239">
    <property type="entry name" value="Terpenoid cyclases/Protein prenyltransferases"/>
    <property type="match status" value="1"/>
</dbReference>
<reference evidence="3" key="1">
    <citation type="submission" date="2009-10" db="EMBL/GenBank/DDBJ databases">
        <title>The complete chromosome of Gordonia bronchialis DSM 43247.</title>
        <authorList>
            <consortium name="US DOE Joint Genome Institute (JGI-PGF)"/>
            <person name="Lucas S."/>
            <person name="Copeland A."/>
            <person name="Lapidus A."/>
            <person name="Glavina del Rio T."/>
            <person name="Dalin E."/>
            <person name="Tice H."/>
            <person name="Bruce D."/>
            <person name="Goodwin L."/>
            <person name="Pitluck S."/>
            <person name="Kyrpides N."/>
            <person name="Mavromatis K."/>
            <person name="Ivanova N."/>
            <person name="Ovchinnikova G."/>
            <person name="Saunders E."/>
            <person name="Brettin T."/>
            <person name="Detter J.C."/>
            <person name="Han C."/>
            <person name="Larimer F."/>
            <person name="Land M."/>
            <person name="Hauser L."/>
            <person name="Markowitz V."/>
            <person name="Cheng J.-F."/>
            <person name="Hugenholtz P."/>
            <person name="Woyke T."/>
            <person name="Wu D."/>
            <person name="Jando M."/>
            <person name="Schneider S."/>
            <person name="Goeker M."/>
            <person name="Klenk H.-P."/>
            <person name="Eisen J.A."/>
        </authorList>
    </citation>
    <scope>NUCLEOTIDE SEQUENCE [LARGE SCALE GENOMIC DNA]</scope>
    <source>
        <strain evidence="3">ATCC 25592 / DSM 43247 / BCRC 13721 / JCM 3198 / KCTC 3076 / NBRC 16047 / NCTC 10667</strain>
    </source>
</reference>
<accession>D0L6G8</accession>
<dbReference type="HOGENOM" id="CLU_668360_0_0_11"/>
<sequence length="374" mass="41379">MTDRSVRMTVDHVRRQLSRYTVDTTVDESSDPRLRQSIEWLISSQLPSGGFGNNSAAYTAIAVKAIRSWQPGWSQSDGFERAARHVIASSSNGKLETVWDTAVAANALAGSAYTDTWVDQATDYLSQLVPDPHLKPHHIAQLLITVTARRPDSNSIPEWVSILRTQRIYPATPYCLGQVSSALVAAPEANIDLRLQCDELGAWLGSVDVTKANFVEYCSALVGLSASTHPTHSARVSACVDDLFSDGRRLDGSWYHDAWETSWALLALKLASARKLVTLSVHDLALILEDADKLADNLQESYRNRFSVLNPSYFWNVVAYSQVLLILVALAVYGIFLSQDSGWYIGFVSLLLVPGLGTVRQLWHLRSMTLNQDN</sequence>
<keyword evidence="3" id="KW-1185">Reference proteome</keyword>
<feature type="transmembrane region" description="Helical" evidence="1">
    <location>
        <begin position="313"/>
        <end position="336"/>
    </location>
</feature>
<dbReference type="EMBL" id="CP001802">
    <property type="protein sequence ID" value="ACY20725.1"/>
    <property type="molecule type" value="Genomic_DNA"/>
</dbReference>
<organism evidence="2 3">
    <name type="scientific">Gordonia bronchialis (strain ATCC 25592 / DSM 43247 / BCRC 13721 / JCM 3198 / KCTC 3076 / NBRC 16047 / NCTC 10667)</name>
    <name type="common">Rhodococcus bronchialis</name>
    <dbReference type="NCBI Taxonomy" id="526226"/>
    <lineage>
        <taxon>Bacteria</taxon>
        <taxon>Bacillati</taxon>
        <taxon>Actinomycetota</taxon>
        <taxon>Actinomycetes</taxon>
        <taxon>Mycobacteriales</taxon>
        <taxon>Gordoniaceae</taxon>
        <taxon>Gordonia</taxon>
    </lineage>
</organism>
<evidence type="ECO:0000313" key="3">
    <source>
        <dbReference type="Proteomes" id="UP000001219"/>
    </source>
</evidence>
<evidence type="ECO:0000256" key="1">
    <source>
        <dbReference type="SAM" id="Phobius"/>
    </source>
</evidence>
<gene>
    <name evidence="2" type="ordered locus">Gbro_1444</name>
</gene>
<dbReference type="AlphaFoldDB" id="D0L6G8"/>
<keyword evidence="1" id="KW-0812">Transmembrane</keyword>
<protein>
    <submittedName>
        <fullName evidence="2">Uncharacterized protein</fullName>
    </submittedName>
</protein>
<dbReference type="Proteomes" id="UP000001219">
    <property type="component" value="Chromosome"/>
</dbReference>
<name>D0L6G8_GORB4</name>
<dbReference type="KEGG" id="gbr:Gbro_1444"/>
<reference evidence="2 3" key="2">
    <citation type="journal article" date="2010" name="Stand. Genomic Sci.">
        <title>Complete genome sequence of Gordonia bronchialis type strain (3410).</title>
        <authorList>
            <person name="Ivanova N."/>
            <person name="Sikorski J."/>
            <person name="Jando M."/>
            <person name="Lapidus A."/>
            <person name="Nolan M."/>
            <person name="Lucas S."/>
            <person name="Del Rio T.G."/>
            <person name="Tice H."/>
            <person name="Copeland A."/>
            <person name="Cheng J.F."/>
            <person name="Chen F."/>
            <person name="Bruce D."/>
            <person name="Goodwin L."/>
            <person name="Pitluck S."/>
            <person name="Mavromatis K."/>
            <person name="Ovchinnikova G."/>
            <person name="Pati A."/>
            <person name="Chen A."/>
            <person name="Palaniappan K."/>
            <person name="Land M."/>
            <person name="Hauser L."/>
            <person name="Chang Y.J."/>
            <person name="Jeffries C.D."/>
            <person name="Chain P."/>
            <person name="Saunders E."/>
            <person name="Han C."/>
            <person name="Detter J.C."/>
            <person name="Brettin T."/>
            <person name="Rohde M."/>
            <person name="Goker M."/>
            <person name="Bristow J."/>
            <person name="Eisen J.A."/>
            <person name="Markowitz V."/>
            <person name="Hugenholtz P."/>
            <person name="Klenk H.P."/>
            <person name="Kyrpides N.C."/>
        </authorList>
    </citation>
    <scope>NUCLEOTIDE SEQUENCE [LARGE SCALE GENOMIC DNA]</scope>
    <source>
        <strain evidence="3">ATCC 25592 / DSM 43247 / BCRC 13721 / JCM 3198 / KCTC 3076 / NBRC 16047 / NCTC 10667</strain>
    </source>
</reference>
<dbReference type="InterPro" id="IPR008930">
    <property type="entry name" value="Terpenoid_cyclase/PrenylTrfase"/>
</dbReference>
<keyword evidence="1" id="KW-0472">Membrane</keyword>
<feature type="transmembrane region" description="Helical" evidence="1">
    <location>
        <begin position="342"/>
        <end position="363"/>
    </location>
</feature>
<keyword evidence="1" id="KW-1133">Transmembrane helix</keyword>
<evidence type="ECO:0000313" key="2">
    <source>
        <dbReference type="EMBL" id="ACY20725.1"/>
    </source>
</evidence>